<reference evidence="2 3" key="1">
    <citation type="journal article" date="2013" name="PLoS Genet.">
        <title>Comparative genome structure, secondary metabolite, and effector coding capacity across Cochliobolus pathogens.</title>
        <authorList>
            <person name="Condon B.J."/>
            <person name="Leng Y."/>
            <person name="Wu D."/>
            <person name="Bushley K.E."/>
            <person name="Ohm R.A."/>
            <person name="Otillar R."/>
            <person name="Martin J."/>
            <person name="Schackwitz W."/>
            <person name="Grimwood J."/>
            <person name="MohdZainudin N."/>
            <person name="Xue C."/>
            <person name="Wang R."/>
            <person name="Manning V.A."/>
            <person name="Dhillon B."/>
            <person name="Tu Z.J."/>
            <person name="Steffenson B.J."/>
            <person name="Salamov A."/>
            <person name="Sun H."/>
            <person name="Lowry S."/>
            <person name="LaButti K."/>
            <person name="Han J."/>
            <person name="Copeland A."/>
            <person name="Lindquist E."/>
            <person name="Barry K."/>
            <person name="Schmutz J."/>
            <person name="Baker S.E."/>
            <person name="Ciuffetti L.M."/>
            <person name="Grigoriev I.V."/>
            <person name="Zhong S."/>
            <person name="Turgeon B.G."/>
        </authorList>
    </citation>
    <scope>NUCLEOTIDE SEQUENCE [LARGE SCALE GENOMIC DNA]</scope>
    <source>
        <strain evidence="2 3">26-R-13</strain>
    </source>
</reference>
<dbReference type="PANTHER" id="PTHR33112">
    <property type="entry name" value="DOMAIN PROTEIN, PUTATIVE-RELATED"/>
    <property type="match status" value="1"/>
</dbReference>
<organism evidence="2 3">
    <name type="scientific">Cochliobolus carbonum (strain 26-R-13)</name>
    <name type="common">Maize leaf spot fungus</name>
    <name type="synonym">Bipolaris zeicola</name>
    <dbReference type="NCBI Taxonomy" id="930089"/>
    <lineage>
        <taxon>Eukaryota</taxon>
        <taxon>Fungi</taxon>
        <taxon>Dikarya</taxon>
        <taxon>Ascomycota</taxon>
        <taxon>Pezizomycotina</taxon>
        <taxon>Dothideomycetes</taxon>
        <taxon>Pleosporomycetidae</taxon>
        <taxon>Pleosporales</taxon>
        <taxon>Pleosporineae</taxon>
        <taxon>Pleosporaceae</taxon>
        <taxon>Bipolaris</taxon>
    </lineage>
</organism>
<evidence type="ECO:0000313" key="3">
    <source>
        <dbReference type="Proteomes" id="UP000053841"/>
    </source>
</evidence>
<feature type="domain" description="Heterokaryon incompatibility" evidence="1">
    <location>
        <begin position="180"/>
        <end position="334"/>
    </location>
</feature>
<dbReference type="eggNOG" id="ENOG502SNR8">
    <property type="taxonomic scope" value="Eukaryota"/>
</dbReference>
<dbReference type="AlphaFoldDB" id="W6XWI2"/>
<dbReference type="Pfam" id="PF06985">
    <property type="entry name" value="HET"/>
    <property type="match status" value="1"/>
</dbReference>
<gene>
    <name evidence="2" type="ORF">COCCADRAFT_39573</name>
</gene>
<dbReference type="RefSeq" id="XP_007715549.1">
    <property type="nucleotide sequence ID" value="XM_007717359.1"/>
</dbReference>
<dbReference type="KEGG" id="bze:COCCADRAFT_39573"/>
<dbReference type="OrthoDB" id="5125733at2759"/>
<sequence length="627" mass="71563">MTPFRPHTCRKCRRIVIDGTGPEVDLSLEFSYRKVKKLSKDCKFFRWTLRSSAKRLRASYKLSLSISTDSEDLVYLNVGWMDEYDKHVSPGDGKRQLHIFSTEHGDAAEYIKSRPLTRSRASSVTLEKCLEHYKSCLNHEMCKEALRSNKRNTAPKSLLEIRQNSELYLYTVPQGENPLYAALTYCWGNSQQQQNAKTTSENVKNRHGGIDKRQLPQTIIDAVKIARTLELSYLWVDALCIVQDNVLEQESEMSKMESIYSAATITISAASANDSAEGFLGDRDLKKAYGNLFKLPYHNKRAGHVVKGWLLLSEHPIADTYEENIDKRAWTMQEDMLSVRLLRFGSKQTTWRCLHLSESLDGGGYPMLKNKDPDFSVDDPHRKIEVQSNVSYSGSLGGSCVKINWLDAVTEYTRRKLTIPSDRLPACAALAKNFGDIMGFDSSHYLAGLWKDDICAQLLWRRLEARQAESTCGPSWSWSSINGPVEFFERYLLEDCNFEVDAAAKYVGSYRDSMPNDHKYSDVGSGRLQLNGRLKEAHWDSLSLRRSISNVDVLPLRIYWDVSGGVSSRTVWCFEIIGSYISLGLVLRREKQKGYKRVGYFECSMEESTLAMKSFFDETEPQTIEIY</sequence>
<dbReference type="STRING" id="930089.W6XWI2"/>
<dbReference type="EMBL" id="KI964713">
    <property type="protein sequence ID" value="EUC30133.1"/>
    <property type="molecule type" value="Genomic_DNA"/>
</dbReference>
<accession>W6XWI2</accession>
<protein>
    <recommendedName>
        <fullName evidence="1">Heterokaryon incompatibility domain-containing protein</fullName>
    </recommendedName>
</protein>
<dbReference type="Proteomes" id="UP000053841">
    <property type="component" value="Unassembled WGS sequence"/>
</dbReference>
<keyword evidence="3" id="KW-1185">Reference proteome</keyword>
<proteinExistence type="predicted"/>
<dbReference type="GeneID" id="19149035"/>
<dbReference type="InterPro" id="IPR010730">
    <property type="entry name" value="HET"/>
</dbReference>
<dbReference type="PANTHER" id="PTHR33112:SF16">
    <property type="entry name" value="HETEROKARYON INCOMPATIBILITY DOMAIN-CONTAINING PROTEIN"/>
    <property type="match status" value="1"/>
</dbReference>
<evidence type="ECO:0000313" key="2">
    <source>
        <dbReference type="EMBL" id="EUC30133.1"/>
    </source>
</evidence>
<evidence type="ECO:0000259" key="1">
    <source>
        <dbReference type="Pfam" id="PF06985"/>
    </source>
</evidence>
<dbReference type="HOGENOM" id="CLU_002639_6_0_1"/>
<name>W6XWI2_COCC2</name>